<dbReference type="RefSeq" id="WP_032549253.1">
    <property type="nucleotide sequence ID" value="NZ_JFFR01000002.1"/>
</dbReference>
<evidence type="ECO:0008006" key="4">
    <source>
        <dbReference type="Google" id="ProtNLM"/>
    </source>
</evidence>
<dbReference type="PROSITE" id="PS51257">
    <property type="entry name" value="PROKAR_LIPOPROTEIN"/>
    <property type="match status" value="1"/>
</dbReference>
<dbReference type="STRING" id="212667.VFDL14_05760"/>
<dbReference type="EMBL" id="JFFR01000002">
    <property type="protein sequence ID" value="KDN30235.1"/>
    <property type="molecule type" value="Genomic_DNA"/>
</dbReference>
<dbReference type="Proteomes" id="UP000027219">
    <property type="component" value="Unassembled WGS sequence"/>
</dbReference>
<accession>A0A066UT50</accession>
<sequence length="472" mass="53194">MKYASALSTLLIPMLLTACGSEESNKNTPTPAPSKQIDARDPVAVAKLGKDYTLQLAVSSFQLNSNKDFNIDITQYAEKTNTTGTFAQVHGIPERNYKTMSDADVSFNVTVKTDKGEEYQLTHFNLYYENFNSTSVPEKLALSTVEQDAKNVTLWKQQSNILINRDFVEANMGVMFDLDSMRPMNLYVRLGETLSNGVQFLPYSAENAETGYTKISHTNCTAIEPTSKALSDIGILQKTCVNAHGYQIPLIIEDKSKMHTESKVAHVKAVMSFFLDNMDKEIAEAVYQSKASMAFFYDESWDERLDAHMDELEGNYRFQDLFATETTESTSEETKPNLTGRDAAFEEILHFVHDYGVMKVAVSKPTSVWATMQKELDTLNAAAIRNGTYYPNLKDANIVEADLDAESYDQEYLAYALYAYYDINPKGHTSQDYKASTYSELVSLDPEMVKFLEKHFPSRADFKTQFPGYPNN</sequence>
<dbReference type="AlphaFoldDB" id="A0A066UT50"/>
<feature type="chain" id="PRO_5001627522" description="Lipoprotein" evidence="1">
    <location>
        <begin position="19"/>
        <end position="472"/>
    </location>
</feature>
<comment type="caution">
    <text evidence="2">The sequence shown here is derived from an EMBL/GenBank/DDBJ whole genome shotgun (WGS) entry which is preliminary data.</text>
</comment>
<protein>
    <recommendedName>
        <fullName evidence="4">Lipoprotein</fullName>
    </recommendedName>
</protein>
<name>A0A066UT50_9VIBR</name>
<reference evidence="2 3" key="1">
    <citation type="submission" date="2014-02" db="EMBL/GenBank/DDBJ databases">
        <title>Vibrio fortis Dalian14 Genome Sequencing.</title>
        <authorList>
            <person name="Wang Y."/>
            <person name="Song L."/>
            <person name="Liu G."/>
            <person name="Ding J."/>
        </authorList>
    </citation>
    <scope>NUCLEOTIDE SEQUENCE [LARGE SCALE GENOMIC DNA]</scope>
    <source>
        <strain evidence="2 3">Dalian14</strain>
    </source>
</reference>
<gene>
    <name evidence="2" type="ORF">VFDL14_05760</name>
</gene>
<keyword evidence="1" id="KW-0732">Signal</keyword>
<keyword evidence="3" id="KW-1185">Reference proteome</keyword>
<evidence type="ECO:0000256" key="1">
    <source>
        <dbReference type="SAM" id="SignalP"/>
    </source>
</evidence>
<proteinExistence type="predicted"/>
<feature type="signal peptide" evidence="1">
    <location>
        <begin position="1"/>
        <end position="18"/>
    </location>
</feature>
<organism evidence="2 3">
    <name type="scientific">Vibrio fortis</name>
    <dbReference type="NCBI Taxonomy" id="212667"/>
    <lineage>
        <taxon>Bacteria</taxon>
        <taxon>Pseudomonadati</taxon>
        <taxon>Pseudomonadota</taxon>
        <taxon>Gammaproteobacteria</taxon>
        <taxon>Vibrionales</taxon>
        <taxon>Vibrionaceae</taxon>
        <taxon>Vibrio</taxon>
    </lineage>
</organism>
<evidence type="ECO:0000313" key="3">
    <source>
        <dbReference type="Proteomes" id="UP000027219"/>
    </source>
</evidence>
<dbReference type="OrthoDB" id="1490937at2"/>
<evidence type="ECO:0000313" key="2">
    <source>
        <dbReference type="EMBL" id="KDN30235.1"/>
    </source>
</evidence>